<dbReference type="Gene3D" id="3.40.190.10">
    <property type="entry name" value="Periplasmic binding protein-like II"/>
    <property type="match status" value="1"/>
</dbReference>
<dbReference type="RefSeq" id="WP_307782649.1">
    <property type="nucleotide sequence ID" value="NZ_JAFBCM010000001.1"/>
</dbReference>
<organism evidence="4 5">
    <name type="scientific">Tenggerimyces flavus</name>
    <dbReference type="NCBI Taxonomy" id="1708749"/>
    <lineage>
        <taxon>Bacteria</taxon>
        <taxon>Bacillati</taxon>
        <taxon>Actinomycetota</taxon>
        <taxon>Actinomycetes</taxon>
        <taxon>Propionibacteriales</taxon>
        <taxon>Nocardioidaceae</taxon>
        <taxon>Tenggerimyces</taxon>
    </lineage>
</organism>
<dbReference type="EMBL" id="JBHRZH010000057">
    <property type="protein sequence ID" value="MFC3766741.1"/>
    <property type="molecule type" value="Genomic_DNA"/>
</dbReference>
<protein>
    <submittedName>
        <fullName evidence="4">ABC transporter substrate-binding protein</fullName>
    </submittedName>
</protein>
<dbReference type="SUPFAM" id="SSF53850">
    <property type="entry name" value="Periplasmic binding protein-like II"/>
    <property type="match status" value="1"/>
</dbReference>
<dbReference type="PANTHER" id="PTHR30290:SF62">
    <property type="entry name" value="OLIGOPEPTIDE ABC TRANSPORTER, PERIPLASMIC OLIGOPEPTIDE-BINDING PROTEIN"/>
    <property type="match status" value="1"/>
</dbReference>
<evidence type="ECO:0000256" key="1">
    <source>
        <dbReference type="SAM" id="MobiDB-lite"/>
    </source>
</evidence>
<keyword evidence="2" id="KW-0732">Signal</keyword>
<feature type="chain" id="PRO_5046516579" evidence="2">
    <location>
        <begin position="21"/>
        <end position="708"/>
    </location>
</feature>
<dbReference type="InterPro" id="IPR000914">
    <property type="entry name" value="SBP_5_dom"/>
</dbReference>
<dbReference type="PANTHER" id="PTHR30290">
    <property type="entry name" value="PERIPLASMIC BINDING COMPONENT OF ABC TRANSPORTER"/>
    <property type="match status" value="1"/>
</dbReference>
<dbReference type="InterPro" id="IPR039424">
    <property type="entry name" value="SBP_5"/>
</dbReference>
<evidence type="ECO:0000313" key="5">
    <source>
        <dbReference type="Proteomes" id="UP001595699"/>
    </source>
</evidence>
<feature type="signal peptide" evidence="2">
    <location>
        <begin position="1"/>
        <end position="20"/>
    </location>
</feature>
<feature type="domain" description="Solute-binding protein family 5" evidence="3">
    <location>
        <begin position="138"/>
        <end position="559"/>
    </location>
</feature>
<proteinExistence type="predicted"/>
<gene>
    <name evidence="4" type="ORF">ACFOUW_38350</name>
</gene>
<keyword evidence="5" id="KW-1185">Reference proteome</keyword>
<dbReference type="CDD" id="cd08500">
    <property type="entry name" value="PBP2_NikA_DppA_OppA_like_4"/>
    <property type="match status" value="1"/>
</dbReference>
<comment type="caution">
    <text evidence="4">The sequence shown here is derived from an EMBL/GenBank/DDBJ whole genome shotgun (WGS) entry which is preliminary data.</text>
</comment>
<reference evidence="5" key="1">
    <citation type="journal article" date="2019" name="Int. J. Syst. Evol. Microbiol.">
        <title>The Global Catalogue of Microorganisms (GCM) 10K type strain sequencing project: providing services to taxonomists for standard genome sequencing and annotation.</title>
        <authorList>
            <consortium name="The Broad Institute Genomics Platform"/>
            <consortium name="The Broad Institute Genome Sequencing Center for Infectious Disease"/>
            <person name="Wu L."/>
            <person name="Ma J."/>
        </authorList>
    </citation>
    <scope>NUCLEOTIDE SEQUENCE [LARGE SCALE GENOMIC DNA]</scope>
    <source>
        <strain evidence="5">CGMCC 4.7241</strain>
    </source>
</reference>
<evidence type="ECO:0000259" key="3">
    <source>
        <dbReference type="Pfam" id="PF00496"/>
    </source>
</evidence>
<evidence type="ECO:0000313" key="4">
    <source>
        <dbReference type="EMBL" id="MFC3766741.1"/>
    </source>
</evidence>
<feature type="region of interest" description="Disordered" evidence="1">
    <location>
        <begin position="28"/>
        <end position="63"/>
    </location>
</feature>
<dbReference type="Gene3D" id="3.10.105.10">
    <property type="entry name" value="Dipeptide-binding Protein, Domain 3"/>
    <property type="match status" value="1"/>
</dbReference>
<dbReference type="PROSITE" id="PS51257">
    <property type="entry name" value="PROKAR_LIPOPROTEIN"/>
    <property type="match status" value="1"/>
</dbReference>
<dbReference type="Pfam" id="PF00496">
    <property type="entry name" value="SBP_bac_5"/>
    <property type="match status" value="1"/>
</dbReference>
<dbReference type="Proteomes" id="UP001595699">
    <property type="component" value="Unassembled WGS sequence"/>
</dbReference>
<sequence length="708" mass="79572">MSRRTILYGTAIAAGSVVLAACSGGGGGTPGSGGANRDSGTDAPAGVKGSAKEPPPVPSGFKESPLLKAQAASGAIPTLAERLPERPLVVPHTWVQEGKYGGKVRMLCETTSGDRAASIGEFFCGHKIIRFVNDGLDIIPGLAESWEMNADASEWTFHFREGLKWSDGKPWTTKDIMFWWEDIVLDEAHTEVPPDETRSGRNTLAKFEAVDEVTLKMRFDAPAPLTAQRIAMWVNGPMQNGPWWMVPAHYAEQFHPRYNKSAPKNWAAAGGVFETKVDFTRNPDCPTMTGWRCKSHDARSVVFERNPFYYVVTKEGSQLPFVDELVFTAVLDAEVGKLQMQQGNVDYVQGQFLKVGLSDISVFRRAEERSGLALLLWDGGSGTSSMWFLNYDHKDPELRKLFREPKFRQALSFAFNREEAQKSIYFEQGELTSGTLSPKAKEYLVNDQGKQAYQEWRDAWVKYDPETAKRLLNEVGVVDKDGDGIRELPSGKKLKLSIDRSANADPEHIQKDNLLMRDWKAVGVDATVNPIPPEGFNELWDNGQLMVHSNWEVGDGPNHLLYPQWLVPIEQSRWAPLEGRMYSLRGTPAENQELDVDPFKRTPPRMEAEKGGPIEQLWNKYDQTKLEPDEMKRTQLVWDMIKIHVEHGPFFSGTVANTPRVILKKKDLRNVPTKQNLQLGGFANPWIHPTPAVYDVETYYWDNPDQHP</sequence>
<name>A0ABV7YNG4_9ACTN</name>
<evidence type="ECO:0000256" key="2">
    <source>
        <dbReference type="SAM" id="SignalP"/>
    </source>
</evidence>
<accession>A0ABV7YNG4</accession>